<sequence length="582" mass="61652">MTKPQGKHFMNASATIVQDSLQGLCYARPHLKLLADKRVVYAANVDQVAKAQVTLISGGGSGHEGAFAGFVGDGLLTAAVCGGVFASPSASQVLAALERVQSPNGVLVVVMNYTGDCLHFGLAVERAKAKGIRAKLLVVKDDLASRNTRVGSRGMAATAMVIKICGAMAAQGASLDELVHVGQEIMNHSATLGVALDHCHVPGSSSHVTLAPGEMELGMGIHNEAGIQKLPWMPAKNLVDLMVDRLLCPETSNLVAPEDKVTKVVLMVNNYGGTPLLEFNVIIKEAVEAIHRIPRLQLERVLPGCFVTSLNMPGFSLSLLTIPDDKDAWLDDLDSPVQVSGWPRLPSFGSMAILGTQPTFCLTPLMASQDQASVSGTHDVLEKVLRTILTQLKAIEPTVTSYDTVLGDGDLGASLLQAADAIEKNMAKITQKANVSDALLSLADIIDHHVGGTASAIYCIYLNALANALAEQPEQSAVTSWMDACASALTTLEKYTQARVGDRTMMDTLIPFVTTWQKTKSFENAVTAAQQGMFATIKQKPALGRTAYLSEDTVLKANMPDAGAFALSSILDAIHSSLGLDE</sequence>
<dbReference type="PANTHER" id="PTHR28629:SF4">
    <property type="entry name" value="TRIOKINASE_FMN CYCLASE"/>
    <property type="match status" value="1"/>
</dbReference>
<dbReference type="InterPro" id="IPR004007">
    <property type="entry name" value="DhaL_dom"/>
</dbReference>
<dbReference type="Pfam" id="PF02733">
    <property type="entry name" value="Dak1"/>
    <property type="match status" value="1"/>
</dbReference>
<dbReference type="Pfam" id="PF02734">
    <property type="entry name" value="Dak2"/>
    <property type="match status" value="1"/>
</dbReference>
<keyword evidence="8" id="KW-0067">ATP-binding</keyword>
<proteinExistence type="inferred from homology"/>
<dbReference type="GO" id="GO:0005524">
    <property type="term" value="F:ATP binding"/>
    <property type="evidence" value="ECO:0007669"/>
    <property type="project" value="UniProtKB-KW"/>
</dbReference>
<evidence type="ECO:0000259" key="11">
    <source>
        <dbReference type="PROSITE" id="PS51480"/>
    </source>
</evidence>
<dbReference type="InterPro" id="IPR004006">
    <property type="entry name" value="DhaK_dom"/>
</dbReference>
<comment type="catalytic activity">
    <reaction evidence="10">
        <text>dihydroxyacetone + ATP = dihydroxyacetone phosphate + ADP + H(+)</text>
        <dbReference type="Rhea" id="RHEA:15773"/>
        <dbReference type="ChEBI" id="CHEBI:15378"/>
        <dbReference type="ChEBI" id="CHEBI:16016"/>
        <dbReference type="ChEBI" id="CHEBI:30616"/>
        <dbReference type="ChEBI" id="CHEBI:57642"/>
        <dbReference type="ChEBI" id="CHEBI:456216"/>
        <dbReference type="EC" id="2.7.1.29"/>
    </reaction>
</comment>
<comment type="caution">
    <text evidence="13">The sequence shown here is derived from an EMBL/GenBank/DDBJ whole genome shotgun (WGS) entry which is preliminary data.</text>
</comment>
<keyword evidence="7" id="KW-0319">Glycerol metabolism</keyword>
<keyword evidence="4" id="KW-0808">Transferase</keyword>
<evidence type="ECO:0000256" key="8">
    <source>
        <dbReference type="ARBA" id="ARBA00022840"/>
    </source>
</evidence>
<evidence type="ECO:0000256" key="4">
    <source>
        <dbReference type="ARBA" id="ARBA00022679"/>
    </source>
</evidence>
<evidence type="ECO:0000256" key="1">
    <source>
        <dbReference type="ARBA" id="ARBA00003264"/>
    </source>
</evidence>
<dbReference type="GO" id="GO:0050354">
    <property type="term" value="F:triokinase activity"/>
    <property type="evidence" value="ECO:0007669"/>
    <property type="project" value="UniProtKB-EC"/>
</dbReference>
<comment type="similarity">
    <text evidence="3">Belongs to the dihydroxyacetone kinase (DAK) family.</text>
</comment>
<evidence type="ECO:0000256" key="10">
    <source>
        <dbReference type="ARBA" id="ARBA00048898"/>
    </source>
</evidence>
<evidence type="ECO:0000256" key="2">
    <source>
        <dbReference type="ARBA" id="ARBA00004778"/>
    </source>
</evidence>
<dbReference type="InterPro" id="IPR036117">
    <property type="entry name" value="DhaL_dom_sf"/>
</dbReference>
<evidence type="ECO:0000313" key="14">
    <source>
        <dbReference type="Proteomes" id="UP000242146"/>
    </source>
</evidence>
<gene>
    <name evidence="13" type="ORF">DM01DRAFT_1318453</name>
</gene>
<keyword evidence="14" id="KW-1185">Reference proteome</keyword>
<comment type="pathway">
    <text evidence="2">Polyol metabolism; glycerol fermentation; glycerone phosphate from glycerol (oxidative route): step 2/2.</text>
</comment>
<evidence type="ECO:0000256" key="9">
    <source>
        <dbReference type="ARBA" id="ARBA00047974"/>
    </source>
</evidence>
<evidence type="ECO:0000259" key="12">
    <source>
        <dbReference type="PROSITE" id="PS51481"/>
    </source>
</evidence>
<accession>A0A1X2GQ65</accession>
<dbReference type="PROSITE" id="PS51481">
    <property type="entry name" value="DHAK"/>
    <property type="match status" value="1"/>
</dbReference>
<evidence type="ECO:0000256" key="6">
    <source>
        <dbReference type="ARBA" id="ARBA00022777"/>
    </source>
</evidence>
<dbReference type="Proteomes" id="UP000242146">
    <property type="component" value="Unassembled WGS sequence"/>
</dbReference>
<dbReference type="Gene3D" id="1.25.40.340">
    <property type="match status" value="1"/>
</dbReference>
<evidence type="ECO:0000313" key="13">
    <source>
        <dbReference type="EMBL" id="ORX58935.1"/>
    </source>
</evidence>
<dbReference type="InterPro" id="IPR050861">
    <property type="entry name" value="Dihydroxyacetone_Kinase"/>
</dbReference>
<dbReference type="EMBL" id="MCGT01000006">
    <property type="protein sequence ID" value="ORX58935.1"/>
    <property type="molecule type" value="Genomic_DNA"/>
</dbReference>
<dbReference type="SMART" id="SM01120">
    <property type="entry name" value="Dak2"/>
    <property type="match status" value="1"/>
</dbReference>
<dbReference type="SUPFAM" id="SSF82549">
    <property type="entry name" value="DAK1/DegV-like"/>
    <property type="match status" value="1"/>
</dbReference>
<organism evidence="13 14">
    <name type="scientific">Hesseltinella vesiculosa</name>
    <dbReference type="NCBI Taxonomy" id="101127"/>
    <lineage>
        <taxon>Eukaryota</taxon>
        <taxon>Fungi</taxon>
        <taxon>Fungi incertae sedis</taxon>
        <taxon>Mucoromycota</taxon>
        <taxon>Mucoromycotina</taxon>
        <taxon>Mucoromycetes</taxon>
        <taxon>Mucorales</taxon>
        <taxon>Cunninghamellaceae</taxon>
        <taxon>Hesseltinella</taxon>
    </lineage>
</organism>
<dbReference type="UniPathway" id="UPA00617">
    <property type="reaction ID" value="UER00669"/>
</dbReference>
<dbReference type="FunFam" id="3.40.50.10440:FF:000001">
    <property type="entry name" value="Dihydroxyacetone kinase, DhaK subunit"/>
    <property type="match status" value="1"/>
</dbReference>
<dbReference type="Gene3D" id="3.30.1180.20">
    <property type="entry name" value="Dihydroxyacetone kinase, domain 2"/>
    <property type="match status" value="1"/>
</dbReference>
<evidence type="ECO:0000256" key="7">
    <source>
        <dbReference type="ARBA" id="ARBA00022798"/>
    </source>
</evidence>
<dbReference type="OrthoDB" id="1724672at2759"/>
<dbReference type="GO" id="GO:0005829">
    <property type="term" value="C:cytosol"/>
    <property type="evidence" value="ECO:0007669"/>
    <property type="project" value="TreeGrafter"/>
</dbReference>
<evidence type="ECO:0000256" key="3">
    <source>
        <dbReference type="ARBA" id="ARBA00008757"/>
    </source>
</evidence>
<comment type="function">
    <text evidence="1">Catalyzes both the phosphorylation of dihydroxyacetone and of glyceraldehyde.</text>
</comment>
<name>A0A1X2GQ65_9FUNG</name>
<dbReference type="GO" id="GO:0004371">
    <property type="term" value="F:glycerone kinase activity"/>
    <property type="evidence" value="ECO:0007669"/>
    <property type="project" value="UniProtKB-EC"/>
</dbReference>
<protein>
    <submittedName>
        <fullName evidence="13">Dak1-domain-containing protein</fullName>
    </submittedName>
</protein>
<dbReference type="FunFam" id="3.30.1180.20:FF:000001">
    <property type="entry name" value="Dihydroxyacetone kinase 1"/>
    <property type="match status" value="1"/>
</dbReference>
<dbReference type="AlphaFoldDB" id="A0A1X2GQ65"/>
<reference evidence="13 14" key="1">
    <citation type="submission" date="2016-07" db="EMBL/GenBank/DDBJ databases">
        <title>Pervasive Adenine N6-methylation of Active Genes in Fungi.</title>
        <authorList>
            <consortium name="DOE Joint Genome Institute"/>
            <person name="Mondo S.J."/>
            <person name="Dannebaum R.O."/>
            <person name="Kuo R.C."/>
            <person name="Labutti K."/>
            <person name="Haridas S."/>
            <person name="Kuo A."/>
            <person name="Salamov A."/>
            <person name="Ahrendt S.R."/>
            <person name="Lipzen A."/>
            <person name="Sullivan W."/>
            <person name="Andreopoulos W.B."/>
            <person name="Clum A."/>
            <person name="Lindquist E."/>
            <person name="Daum C."/>
            <person name="Ramamoorthy G.K."/>
            <person name="Gryganskyi A."/>
            <person name="Culley D."/>
            <person name="Magnuson J.K."/>
            <person name="James T.Y."/>
            <person name="O'Malley M.A."/>
            <person name="Stajich J.E."/>
            <person name="Spatafora J.W."/>
            <person name="Visel A."/>
            <person name="Grigoriev I.V."/>
        </authorList>
    </citation>
    <scope>NUCLEOTIDE SEQUENCE [LARGE SCALE GENOMIC DNA]</scope>
    <source>
        <strain evidence="13 14">NRRL 3301</strain>
    </source>
</reference>
<feature type="domain" description="DhaK" evidence="12">
    <location>
        <begin position="12"/>
        <end position="342"/>
    </location>
</feature>
<dbReference type="PROSITE" id="PS51480">
    <property type="entry name" value="DHAL"/>
    <property type="match status" value="1"/>
</dbReference>
<dbReference type="Gene3D" id="3.40.50.10440">
    <property type="entry name" value="Dihydroxyacetone kinase, domain 1"/>
    <property type="match status" value="1"/>
</dbReference>
<keyword evidence="6" id="KW-0418">Kinase</keyword>
<dbReference type="STRING" id="101127.A0A1X2GQ65"/>
<dbReference type="PANTHER" id="PTHR28629">
    <property type="entry name" value="TRIOKINASE/FMN CYCLASE"/>
    <property type="match status" value="1"/>
</dbReference>
<dbReference type="GO" id="GO:0019588">
    <property type="term" value="P:anaerobic glycerol catabolic process"/>
    <property type="evidence" value="ECO:0007669"/>
    <property type="project" value="UniProtKB-UniPathway"/>
</dbReference>
<comment type="catalytic activity">
    <reaction evidence="9">
        <text>D-glyceraldehyde + ATP = D-glyceraldehyde 3-phosphate + ADP + H(+)</text>
        <dbReference type="Rhea" id="RHEA:13941"/>
        <dbReference type="ChEBI" id="CHEBI:15378"/>
        <dbReference type="ChEBI" id="CHEBI:17378"/>
        <dbReference type="ChEBI" id="CHEBI:30616"/>
        <dbReference type="ChEBI" id="CHEBI:59776"/>
        <dbReference type="ChEBI" id="CHEBI:456216"/>
        <dbReference type="EC" id="2.7.1.28"/>
    </reaction>
</comment>
<evidence type="ECO:0000256" key="5">
    <source>
        <dbReference type="ARBA" id="ARBA00022741"/>
    </source>
</evidence>
<dbReference type="SUPFAM" id="SSF101473">
    <property type="entry name" value="DhaL-like"/>
    <property type="match status" value="1"/>
</dbReference>
<feature type="domain" description="DhaL" evidence="11">
    <location>
        <begin position="379"/>
        <end position="576"/>
    </location>
</feature>
<keyword evidence="5" id="KW-0547">Nucleotide-binding</keyword>